<comment type="subcellular location">
    <subcellularLocation>
        <location evidence="5">Cytoplasm</location>
    </subcellularLocation>
</comment>
<keyword evidence="3 5" id="KW-0436">Ligase</keyword>
<keyword evidence="5" id="KW-0067">ATP-binding</keyword>
<dbReference type="GO" id="GO:0006396">
    <property type="term" value="P:RNA processing"/>
    <property type="evidence" value="ECO:0007669"/>
    <property type="project" value="UniProtKB-UniRule"/>
</dbReference>
<reference evidence="9 10" key="1">
    <citation type="submission" date="2020-11" db="EMBL/GenBank/DDBJ databases">
        <title>Carbohydrate-dependent, anaerobic sulfur respiration: A novel catabolism in halophilic archaea.</title>
        <authorList>
            <person name="Sorokin D.Y."/>
            <person name="Messina E."/>
            <person name="Smedile F."/>
            <person name="La Cono V."/>
            <person name="Hallsworth J.E."/>
            <person name="Yakimov M.M."/>
        </authorList>
    </citation>
    <scope>NUCLEOTIDE SEQUENCE [LARGE SCALE GENOMIC DNA]</scope>
    <source>
        <strain evidence="9 10">HSR12-2</strain>
    </source>
</reference>
<dbReference type="AlphaFoldDB" id="A0A897N5C7"/>
<dbReference type="SUPFAM" id="SSF52913">
    <property type="entry name" value="RNA 3'-terminal phosphate cyclase, RPTC, insert domain"/>
    <property type="match status" value="1"/>
</dbReference>
<keyword evidence="10" id="KW-1185">Reference proteome</keyword>
<dbReference type="InterPro" id="IPR013792">
    <property type="entry name" value="RNA3'P_cycl/enolpyr_Trfase_a/b"/>
</dbReference>
<protein>
    <recommendedName>
        <fullName evidence="2 5">RNA 3'-terminal phosphate cyclase</fullName>
        <shortName evidence="5">RNA cyclase</shortName>
        <shortName evidence="5">RNA-3'-phosphate cyclase</shortName>
        <ecNumber evidence="5 6">6.5.1.4</ecNumber>
    </recommendedName>
</protein>
<dbReference type="NCBIfam" id="TIGR03399">
    <property type="entry name" value="RNA_3prim_cycl"/>
    <property type="match status" value="1"/>
</dbReference>
<dbReference type="PANTHER" id="PTHR11096:SF0">
    <property type="entry name" value="RNA 3'-TERMINAL PHOSPHATE CYCLASE"/>
    <property type="match status" value="1"/>
</dbReference>
<evidence type="ECO:0000313" key="9">
    <source>
        <dbReference type="EMBL" id="QSG07468.1"/>
    </source>
</evidence>
<dbReference type="GO" id="GO:0003963">
    <property type="term" value="F:RNA-3'-phosphate cyclase activity"/>
    <property type="evidence" value="ECO:0007669"/>
    <property type="project" value="UniProtKB-UniRule"/>
</dbReference>
<accession>A0A897N5C7</accession>
<dbReference type="Gene3D" id="3.30.360.20">
    <property type="entry name" value="RNA 3'-terminal phosphate cyclase, insert domain"/>
    <property type="match status" value="1"/>
</dbReference>
<evidence type="ECO:0000256" key="3">
    <source>
        <dbReference type="ARBA" id="ARBA00022598"/>
    </source>
</evidence>
<organism evidence="9 10">
    <name type="scientific">Halapricum desulfuricans</name>
    <dbReference type="NCBI Taxonomy" id="2841257"/>
    <lineage>
        <taxon>Archaea</taxon>
        <taxon>Methanobacteriati</taxon>
        <taxon>Methanobacteriota</taxon>
        <taxon>Stenosarchaea group</taxon>
        <taxon>Halobacteria</taxon>
        <taxon>Halobacteriales</taxon>
        <taxon>Haloarculaceae</taxon>
        <taxon>Halapricum</taxon>
    </lineage>
</organism>
<dbReference type="Pfam" id="PF01137">
    <property type="entry name" value="RTC"/>
    <property type="match status" value="1"/>
</dbReference>
<name>A0A897N5C7_9EURY</name>
<evidence type="ECO:0000259" key="8">
    <source>
        <dbReference type="Pfam" id="PF05189"/>
    </source>
</evidence>
<dbReference type="NCBIfam" id="NF003246">
    <property type="entry name" value="PRK04204.1-2"/>
    <property type="match status" value="1"/>
</dbReference>
<dbReference type="Pfam" id="PF05189">
    <property type="entry name" value="RTC_insert"/>
    <property type="match status" value="1"/>
</dbReference>
<evidence type="ECO:0000256" key="2">
    <source>
        <dbReference type="ARBA" id="ARBA00021428"/>
    </source>
</evidence>
<feature type="binding site" evidence="5">
    <location>
        <position position="128"/>
    </location>
    <ligand>
        <name>ATP</name>
        <dbReference type="ChEBI" id="CHEBI:30616"/>
    </ligand>
</feature>
<dbReference type="KEGG" id="hds:HSR122_0046"/>
<evidence type="ECO:0000259" key="7">
    <source>
        <dbReference type="Pfam" id="PF01137"/>
    </source>
</evidence>
<dbReference type="PANTHER" id="PTHR11096">
    <property type="entry name" value="RNA 3' TERMINAL PHOSPHATE CYCLASE"/>
    <property type="match status" value="1"/>
</dbReference>
<keyword evidence="4 5" id="KW-0547">Nucleotide-binding</keyword>
<evidence type="ECO:0000256" key="4">
    <source>
        <dbReference type="ARBA" id="ARBA00022741"/>
    </source>
</evidence>
<evidence type="ECO:0000256" key="6">
    <source>
        <dbReference type="NCBIfam" id="TIGR03399"/>
    </source>
</evidence>
<sequence>MVIDSDTAVSKAFGTTVRRTLSSLGVDGPRMLTVDGADGGGQLLRTSLSLAVITDTSVRIESIRGSRPEPGLKPQHLAAVELLAEYCDADLEGAALGSEALVFEPGDMRRHTLSADIETAGSVTLLLDTVLPLATVLDDPLTVTATGGTDVKWSPPVAYLRHVKLPLLARFGLDAELEVDRVGFYPKGGGEVTLRLSLSSLSPIDLGARGSLRAVDVYSTASADLEASDVADRQADRVFERLGETGVPPGERTVRYAETRSTGSSLVVRARYDRTLAGFDALGEPGRPSEAVADLAVEDFEQFRETDAAVDRHMADQLLVFLAIAGGRVVVPERTDHVRTHRSVLSEFGYDVSIDSGDETVLLTSPGYHPA</sequence>
<dbReference type="GO" id="GO:0005737">
    <property type="term" value="C:cytoplasm"/>
    <property type="evidence" value="ECO:0007669"/>
    <property type="project" value="UniProtKB-SubCell"/>
</dbReference>
<dbReference type="GO" id="GO:0005524">
    <property type="term" value="F:ATP binding"/>
    <property type="evidence" value="ECO:0007669"/>
    <property type="project" value="UniProtKB-KW"/>
</dbReference>
<feature type="domain" description="RNA 3'-terminal phosphate cyclase" evidence="7">
    <location>
        <begin position="39"/>
        <end position="348"/>
    </location>
</feature>
<dbReference type="EC" id="6.5.1.4" evidence="5 6"/>
<proteinExistence type="inferred from homology"/>
<dbReference type="SUPFAM" id="SSF55205">
    <property type="entry name" value="EPT/RTPC-like"/>
    <property type="match status" value="1"/>
</dbReference>
<evidence type="ECO:0000256" key="1">
    <source>
        <dbReference type="ARBA" id="ARBA00009206"/>
    </source>
</evidence>
<keyword evidence="5" id="KW-0963">Cytoplasm</keyword>
<dbReference type="Gene3D" id="3.65.10.20">
    <property type="entry name" value="RNA 3'-terminal phosphate cyclase domain"/>
    <property type="match status" value="1"/>
</dbReference>
<dbReference type="InterPro" id="IPR017770">
    <property type="entry name" value="RNA3'_term_phos_cyc_type_1"/>
</dbReference>
<feature type="active site" description="Tele-AMP-histidine intermediate" evidence="5">
    <location>
        <position position="337"/>
    </location>
</feature>
<comment type="catalytic activity">
    <reaction evidence="5">
        <text>a 3'-end 3'-phospho-ribonucleotide-RNA + ATP = a 3'-end 2',3'-cyclophospho-ribonucleotide-RNA + AMP + diphosphate</text>
        <dbReference type="Rhea" id="RHEA:23976"/>
        <dbReference type="Rhea" id="RHEA-COMP:10463"/>
        <dbReference type="Rhea" id="RHEA-COMP:10464"/>
        <dbReference type="ChEBI" id="CHEBI:30616"/>
        <dbReference type="ChEBI" id="CHEBI:33019"/>
        <dbReference type="ChEBI" id="CHEBI:83062"/>
        <dbReference type="ChEBI" id="CHEBI:83064"/>
        <dbReference type="ChEBI" id="CHEBI:456215"/>
        <dbReference type="EC" id="6.5.1.4"/>
    </reaction>
</comment>
<dbReference type="InterPro" id="IPR037136">
    <property type="entry name" value="RNA3'_phos_cyclase_dom_sf"/>
</dbReference>
<dbReference type="EMBL" id="CP064788">
    <property type="protein sequence ID" value="QSG07468.1"/>
    <property type="molecule type" value="Genomic_DNA"/>
</dbReference>
<evidence type="ECO:0000256" key="5">
    <source>
        <dbReference type="HAMAP-Rule" id="MF_00200"/>
    </source>
</evidence>
<gene>
    <name evidence="9" type="primary">rcl1</name>
    <name evidence="5" type="synonym">rtcA</name>
    <name evidence="9" type="ORF">HSR122_0046</name>
</gene>
<comment type="similarity">
    <text evidence="1 5">Belongs to the RNA 3'-terminal cyclase family. Type 1 subfamily.</text>
</comment>
<comment type="function">
    <text evidence="5">Catalyzes the conversion of 3'-phosphate to a 2',3'-cyclic phosphodiester at the end of RNA. The mechanism of action of the enzyme occurs in 3 steps: (A) adenylation of the enzyme by ATP; (B) transfer of adenylate to an RNA-N3'P to produce RNA-N3'PP5'A; (C) and attack of the adjacent 2'-hydroxyl on the 3'-phosphorus in the diester linkage to produce the cyclic end product. The biological role of this enzyme is unknown but it is likely to function in some aspects of cellular RNA processing.</text>
</comment>
<dbReference type="Proteomes" id="UP000662973">
    <property type="component" value="Chromosome"/>
</dbReference>
<dbReference type="InterPro" id="IPR023797">
    <property type="entry name" value="RNA3'_phos_cyclase_dom"/>
</dbReference>
<evidence type="ECO:0000313" key="10">
    <source>
        <dbReference type="Proteomes" id="UP000662973"/>
    </source>
</evidence>
<dbReference type="InterPro" id="IPR000228">
    <property type="entry name" value="RNA3'_term_phos_cyc"/>
</dbReference>
<feature type="binding site" evidence="5">
    <location>
        <begin position="313"/>
        <end position="317"/>
    </location>
    <ligand>
        <name>ATP</name>
        <dbReference type="ChEBI" id="CHEBI:30616"/>
    </ligand>
</feature>
<dbReference type="PIRSF" id="PIRSF005378">
    <property type="entry name" value="RNA3'_term_phos_cycl_euk"/>
    <property type="match status" value="1"/>
</dbReference>
<dbReference type="HAMAP" id="MF_00200">
    <property type="entry name" value="RTC"/>
    <property type="match status" value="1"/>
</dbReference>
<dbReference type="InterPro" id="IPR013791">
    <property type="entry name" value="RNA3'-term_phos_cycl_insert"/>
</dbReference>
<feature type="domain" description="RNA 3'-terminal phosphate cyclase insert" evidence="8">
    <location>
        <begin position="209"/>
        <end position="300"/>
    </location>
</feature>
<dbReference type="InterPro" id="IPR036553">
    <property type="entry name" value="RPTC_insert"/>
</dbReference>